<comment type="similarity">
    <text evidence="15">Belongs to the ATP-dependent DNA ligase family.</text>
</comment>
<keyword evidence="5 14" id="KW-0547">Nucleotide-binding</keyword>
<keyword evidence="8" id="KW-0460">Magnesium</keyword>
<dbReference type="Pfam" id="PF04675">
    <property type="entry name" value="DNA_ligase_A_N"/>
    <property type="match status" value="1"/>
</dbReference>
<evidence type="ECO:0000259" key="16">
    <source>
        <dbReference type="PROSITE" id="PS50160"/>
    </source>
</evidence>
<evidence type="ECO:0000256" key="4">
    <source>
        <dbReference type="ARBA" id="ARBA00022723"/>
    </source>
</evidence>
<gene>
    <name evidence="17" type="ORF">ET989_07265</name>
</gene>
<dbReference type="CDD" id="cd07901">
    <property type="entry name" value="Adenylation_DNA_ligase_Arch_LigB"/>
    <property type="match status" value="1"/>
</dbReference>
<dbReference type="GO" id="GO:0006260">
    <property type="term" value="P:DNA replication"/>
    <property type="evidence" value="ECO:0007669"/>
    <property type="project" value="UniProtKB-KW"/>
</dbReference>
<dbReference type="InterPro" id="IPR050191">
    <property type="entry name" value="ATP-dep_DNA_ligase"/>
</dbReference>
<dbReference type="NCBIfam" id="TIGR00574">
    <property type="entry name" value="dnl1"/>
    <property type="match status" value="1"/>
</dbReference>
<proteinExistence type="inferred from homology"/>
<dbReference type="GO" id="GO:0006281">
    <property type="term" value="P:DNA repair"/>
    <property type="evidence" value="ECO:0007669"/>
    <property type="project" value="UniProtKB-KW"/>
</dbReference>
<keyword evidence="6 14" id="KW-0227">DNA damage</keyword>
<evidence type="ECO:0000256" key="10">
    <source>
        <dbReference type="ARBA" id="ARBA00023204"/>
    </source>
</evidence>
<keyword evidence="11" id="KW-0131">Cell cycle</keyword>
<dbReference type="EMBL" id="SDMQ01000006">
    <property type="protein sequence ID" value="TBT85078.1"/>
    <property type="molecule type" value="Genomic_DNA"/>
</dbReference>
<dbReference type="SUPFAM" id="SSF50249">
    <property type="entry name" value="Nucleic acid-binding proteins"/>
    <property type="match status" value="1"/>
</dbReference>
<dbReference type="GO" id="GO:0046872">
    <property type="term" value="F:metal ion binding"/>
    <property type="evidence" value="ECO:0007669"/>
    <property type="project" value="UniProtKB-KW"/>
</dbReference>
<dbReference type="InterPro" id="IPR000977">
    <property type="entry name" value="DNA_ligase_ATP-dep"/>
</dbReference>
<comment type="catalytic activity">
    <reaction evidence="12 14">
        <text>ATP + (deoxyribonucleotide)n-3'-hydroxyl + 5'-phospho-(deoxyribonucleotide)m = (deoxyribonucleotide)n+m + AMP + diphosphate.</text>
        <dbReference type="EC" id="6.5.1.1"/>
    </reaction>
</comment>
<keyword evidence="1 14" id="KW-0436">Ligase</keyword>
<dbReference type="InterPro" id="IPR012308">
    <property type="entry name" value="DNA_ligase_ATP-dep_N"/>
</dbReference>
<evidence type="ECO:0000256" key="14">
    <source>
        <dbReference type="RuleBase" id="RU000617"/>
    </source>
</evidence>
<evidence type="ECO:0000256" key="5">
    <source>
        <dbReference type="ARBA" id="ARBA00022741"/>
    </source>
</evidence>
<dbReference type="SUPFAM" id="SSF117018">
    <property type="entry name" value="ATP-dependent DNA ligase DNA-binding domain"/>
    <property type="match status" value="1"/>
</dbReference>
<dbReference type="PANTHER" id="PTHR45674">
    <property type="entry name" value="DNA LIGASE 1/3 FAMILY MEMBER"/>
    <property type="match status" value="1"/>
</dbReference>
<evidence type="ECO:0000256" key="7">
    <source>
        <dbReference type="ARBA" id="ARBA00022840"/>
    </source>
</evidence>
<keyword evidence="3" id="KW-0235">DNA replication</keyword>
<dbReference type="Gene3D" id="1.10.3260.10">
    <property type="entry name" value="DNA ligase, ATP-dependent, N-terminal domain"/>
    <property type="match status" value="1"/>
</dbReference>
<sequence>MLLDDLAQASERVAATRSRSQKVAHLAEVLGRADAAEVEVAATYLGGAIRQRRTGVGWRAFATPAPAASDPTLTVLEVDAALAHLATLSGPGSQAARTEALADLLGRATEREQRYLAALVTGDLRQGALAGLLVEAIAKAAGVALAEVRRAAMLAGSIPAVALTALTEGAEGLAVYRVRVFTPVLPMLAASAPTVADALEKAAPGRPVAVEAKLDGIRIQAHKRGDEVRLYTRSLDEVTERFPAVADVVRAIDADTLIADGEALALDADGRPRLFQDTASGAAGGLTPYFFDALLLDGEPLLDLPLSERLARLAERVPARHMVQRTVTDQPAVAQAFTDHVLVQGHEGVVVKDVDAPYDAGRRGSAWVKVKPVHTLDLVVLAVEWGSGRRRGWLSNIHLGARDGAGGFVMLGKTFKGMTDEMLRWQTGRFLALETHREGHVVFVRPEQVVEIAFDGLQRSTRYPGGVALRFARVVRYRDDKTASQADTLETVLALF</sequence>
<evidence type="ECO:0000256" key="2">
    <source>
        <dbReference type="ARBA" id="ARBA00022618"/>
    </source>
</evidence>
<comment type="function">
    <text evidence="13">DNA ligase that seals nicks in double-stranded DNA during DNA replication, DNA recombination and DNA repair.</text>
</comment>
<dbReference type="GO" id="GO:0005524">
    <property type="term" value="F:ATP binding"/>
    <property type="evidence" value="ECO:0007669"/>
    <property type="project" value="UniProtKB-KW"/>
</dbReference>
<dbReference type="FunFam" id="2.40.50.140:FF:000163">
    <property type="entry name" value="Probable DNA ligase"/>
    <property type="match status" value="1"/>
</dbReference>
<evidence type="ECO:0000256" key="11">
    <source>
        <dbReference type="ARBA" id="ARBA00023306"/>
    </source>
</evidence>
<dbReference type="GO" id="GO:0051301">
    <property type="term" value="P:cell division"/>
    <property type="evidence" value="ECO:0007669"/>
    <property type="project" value="UniProtKB-KW"/>
</dbReference>
<name>A0A4Q9KE64_9ACTN</name>
<keyword evidence="4" id="KW-0479">Metal-binding</keyword>
<evidence type="ECO:0000256" key="15">
    <source>
        <dbReference type="RuleBase" id="RU004196"/>
    </source>
</evidence>
<dbReference type="Gene3D" id="3.30.470.30">
    <property type="entry name" value="DNA ligase/mRNA capping enzyme"/>
    <property type="match status" value="1"/>
</dbReference>
<comment type="caution">
    <text evidence="17">The sequence shown here is derived from an EMBL/GenBank/DDBJ whole genome shotgun (WGS) entry which is preliminary data.</text>
</comment>
<evidence type="ECO:0000256" key="1">
    <source>
        <dbReference type="ARBA" id="ARBA00022598"/>
    </source>
</evidence>
<dbReference type="Proteomes" id="UP000292373">
    <property type="component" value="Unassembled WGS sequence"/>
</dbReference>
<keyword evidence="18" id="KW-1185">Reference proteome</keyword>
<evidence type="ECO:0000256" key="3">
    <source>
        <dbReference type="ARBA" id="ARBA00022705"/>
    </source>
</evidence>
<keyword evidence="2" id="KW-0132">Cell division</keyword>
<dbReference type="Pfam" id="PF04679">
    <property type="entry name" value="DNA_ligase_A_C"/>
    <property type="match status" value="1"/>
</dbReference>
<dbReference type="OrthoDB" id="3733803at2"/>
<evidence type="ECO:0000256" key="8">
    <source>
        <dbReference type="ARBA" id="ARBA00022842"/>
    </source>
</evidence>
<dbReference type="Pfam" id="PF01068">
    <property type="entry name" value="DNA_ligase_A_M"/>
    <property type="match status" value="1"/>
</dbReference>
<keyword evidence="9 14" id="KW-0233">DNA recombination</keyword>
<dbReference type="InterPro" id="IPR012309">
    <property type="entry name" value="DNA_ligase_ATP-dep_C"/>
</dbReference>
<feature type="domain" description="ATP-dependent DNA ligase family profile" evidence="16">
    <location>
        <begin position="289"/>
        <end position="403"/>
    </location>
</feature>
<dbReference type="GO" id="GO:0071897">
    <property type="term" value="P:DNA biosynthetic process"/>
    <property type="evidence" value="ECO:0007669"/>
    <property type="project" value="InterPro"/>
</dbReference>
<evidence type="ECO:0000313" key="17">
    <source>
        <dbReference type="EMBL" id="TBT85078.1"/>
    </source>
</evidence>
<organism evidence="17 18">
    <name type="scientific">Propioniciclava sinopodophylli</name>
    <dbReference type="NCBI Taxonomy" id="1837344"/>
    <lineage>
        <taxon>Bacteria</taxon>
        <taxon>Bacillati</taxon>
        <taxon>Actinomycetota</taxon>
        <taxon>Actinomycetes</taxon>
        <taxon>Propionibacteriales</taxon>
        <taxon>Propionibacteriaceae</taxon>
        <taxon>Propioniciclava</taxon>
    </lineage>
</organism>
<dbReference type="InterPro" id="IPR016059">
    <property type="entry name" value="DNA_ligase_ATP-dep_CS"/>
</dbReference>
<dbReference type="PROSITE" id="PS00697">
    <property type="entry name" value="DNA_LIGASE_A1"/>
    <property type="match status" value="1"/>
</dbReference>
<keyword evidence="7 14" id="KW-0067">ATP-binding</keyword>
<dbReference type="InterPro" id="IPR012340">
    <property type="entry name" value="NA-bd_OB-fold"/>
</dbReference>
<dbReference type="GO" id="GO:0006310">
    <property type="term" value="P:DNA recombination"/>
    <property type="evidence" value="ECO:0007669"/>
    <property type="project" value="UniProtKB-KW"/>
</dbReference>
<dbReference type="CDD" id="cd07972">
    <property type="entry name" value="OBF_DNA_ligase_Arch_LigB"/>
    <property type="match status" value="1"/>
</dbReference>
<dbReference type="InterPro" id="IPR012310">
    <property type="entry name" value="DNA_ligase_ATP-dep_cent"/>
</dbReference>
<dbReference type="GO" id="GO:0003910">
    <property type="term" value="F:DNA ligase (ATP) activity"/>
    <property type="evidence" value="ECO:0007669"/>
    <property type="project" value="UniProtKB-EC"/>
</dbReference>
<dbReference type="EC" id="6.5.1.1" evidence="14"/>
<dbReference type="PANTHER" id="PTHR45674:SF13">
    <property type="entry name" value="DNA LIGASE-RELATED"/>
    <property type="match status" value="1"/>
</dbReference>
<evidence type="ECO:0000256" key="6">
    <source>
        <dbReference type="ARBA" id="ARBA00022763"/>
    </source>
</evidence>
<dbReference type="SUPFAM" id="SSF56091">
    <property type="entry name" value="DNA ligase/mRNA capping enzyme, catalytic domain"/>
    <property type="match status" value="1"/>
</dbReference>
<evidence type="ECO:0000256" key="9">
    <source>
        <dbReference type="ARBA" id="ARBA00023172"/>
    </source>
</evidence>
<dbReference type="Gene3D" id="2.40.50.140">
    <property type="entry name" value="Nucleic acid-binding proteins"/>
    <property type="match status" value="1"/>
</dbReference>
<dbReference type="GO" id="GO:0003677">
    <property type="term" value="F:DNA binding"/>
    <property type="evidence" value="ECO:0007669"/>
    <property type="project" value="InterPro"/>
</dbReference>
<protein>
    <recommendedName>
        <fullName evidence="14">DNA ligase</fullName>
        <ecNumber evidence="14">6.5.1.1</ecNumber>
    </recommendedName>
</protein>
<dbReference type="PROSITE" id="PS50160">
    <property type="entry name" value="DNA_LIGASE_A3"/>
    <property type="match status" value="1"/>
</dbReference>
<dbReference type="InterPro" id="IPR036599">
    <property type="entry name" value="DNA_ligase_N_sf"/>
</dbReference>
<keyword evidence="10 14" id="KW-0234">DNA repair</keyword>
<evidence type="ECO:0000256" key="13">
    <source>
        <dbReference type="ARBA" id="ARBA00054532"/>
    </source>
</evidence>
<evidence type="ECO:0000313" key="18">
    <source>
        <dbReference type="Proteomes" id="UP000292373"/>
    </source>
</evidence>
<reference evidence="17 18" key="1">
    <citation type="submission" date="2019-01" db="EMBL/GenBank/DDBJ databases">
        <title>Lactibacter flavus gen. nov., sp. nov., a novel bacterium of the family Propionibacteriaceae isolated from raw milk and dairy products.</title>
        <authorList>
            <person name="Huptas C."/>
            <person name="Wenning M."/>
            <person name="Breitenwieser F."/>
            <person name="Doll E."/>
            <person name="Von Neubeck M."/>
            <person name="Busse H.-J."/>
            <person name="Scherer S."/>
        </authorList>
    </citation>
    <scope>NUCLEOTIDE SEQUENCE [LARGE SCALE GENOMIC DNA]</scope>
    <source>
        <strain evidence="17 18">KCTC 33808</strain>
    </source>
</reference>
<evidence type="ECO:0000256" key="12">
    <source>
        <dbReference type="ARBA" id="ARBA00034003"/>
    </source>
</evidence>
<dbReference type="NCBIfam" id="NF002868">
    <property type="entry name" value="PRK03180.1"/>
    <property type="match status" value="1"/>
</dbReference>
<accession>A0A4Q9KE64</accession>
<dbReference type="AlphaFoldDB" id="A0A4Q9KE64"/>